<keyword evidence="8" id="KW-1185">Reference proteome</keyword>
<keyword evidence="3 5" id="KW-1133">Transmembrane helix</keyword>
<feature type="transmembrane region" description="Helical" evidence="5">
    <location>
        <begin position="469"/>
        <end position="488"/>
    </location>
</feature>
<comment type="caution">
    <text evidence="7">The sequence shown here is derived from an EMBL/GenBank/DDBJ whole genome shotgun (WGS) entry which is preliminary data.</text>
</comment>
<feature type="chain" id="PRO_5042075117" description="Chloride channel protein" evidence="6">
    <location>
        <begin position="22"/>
        <end position="540"/>
    </location>
</feature>
<comment type="subcellular location">
    <subcellularLocation>
        <location evidence="1">Membrane</location>
        <topology evidence="1">Multi-pass membrane protein</topology>
    </subcellularLocation>
</comment>
<dbReference type="Proteomes" id="UP001295423">
    <property type="component" value="Unassembled WGS sequence"/>
</dbReference>
<dbReference type="Gene3D" id="1.10.3080.10">
    <property type="entry name" value="Clc chloride channel"/>
    <property type="match status" value="1"/>
</dbReference>
<dbReference type="InterPro" id="IPR014743">
    <property type="entry name" value="Cl-channel_core"/>
</dbReference>
<evidence type="ECO:0000256" key="1">
    <source>
        <dbReference type="ARBA" id="ARBA00004141"/>
    </source>
</evidence>
<dbReference type="PANTHER" id="PTHR43427:SF12">
    <property type="entry name" value="CHLORIDE TRANSPORTER"/>
    <property type="match status" value="1"/>
</dbReference>
<feature type="transmembrane region" description="Helical" evidence="5">
    <location>
        <begin position="120"/>
        <end position="138"/>
    </location>
</feature>
<dbReference type="GO" id="GO:0016020">
    <property type="term" value="C:membrane"/>
    <property type="evidence" value="ECO:0007669"/>
    <property type="project" value="UniProtKB-SubCell"/>
</dbReference>
<proteinExistence type="predicted"/>
<gene>
    <name evidence="7" type="ORF">CYCCA115_LOCUS10668</name>
</gene>
<feature type="transmembrane region" description="Helical" evidence="5">
    <location>
        <begin position="266"/>
        <end position="284"/>
    </location>
</feature>
<feature type="transmembrane region" description="Helical" evidence="5">
    <location>
        <begin position="221"/>
        <end position="246"/>
    </location>
</feature>
<dbReference type="InterPro" id="IPR050368">
    <property type="entry name" value="ClC-type_chloride_channel"/>
</dbReference>
<name>A0AAD2FMS3_9STRA</name>
<keyword evidence="4 5" id="KW-0472">Membrane</keyword>
<feature type="transmembrane region" description="Helical" evidence="5">
    <location>
        <begin position="305"/>
        <end position="326"/>
    </location>
</feature>
<dbReference type="GO" id="GO:0015108">
    <property type="term" value="F:chloride transmembrane transporter activity"/>
    <property type="evidence" value="ECO:0007669"/>
    <property type="project" value="InterPro"/>
</dbReference>
<dbReference type="AlphaFoldDB" id="A0AAD2FMS3"/>
<dbReference type="InterPro" id="IPR001807">
    <property type="entry name" value="ClC"/>
</dbReference>
<dbReference type="EMBL" id="CAKOGP040001711">
    <property type="protein sequence ID" value="CAJ1946527.1"/>
    <property type="molecule type" value="Genomic_DNA"/>
</dbReference>
<evidence type="ECO:0000256" key="2">
    <source>
        <dbReference type="ARBA" id="ARBA00022692"/>
    </source>
</evidence>
<protein>
    <recommendedName>
        <fullName evidence="9">Chloride channel protein</fullName>
    </recommendedName>
</protein>
<accession>A0AAD2FMS3</accession>
<evidence type="ECO:0000256" key="5">
    <source>
        <dbReference type="SAM" id="Phobius"/>
    </source>
</evidence>
<dbReference type="PANTHER" id="PTHR43427">
    <property type="entry name" value="CHLORIDE CHANNEL PROTEIN CLC-E"/>
    <property type="match status" value="1"/>
</dbReference>
<evidence type="ECO:0008006" key="9">
    <source>
        <dbReference type="Google" id="ProtNLM"/>
    </source>
</evidence>
<evidence type="ECO:0000313" key="8">
    <source>
        <dbReference type="Proteomes" id="UP001295423"/>
    </source>
</evidence>
<dbReference type="Pfam" id="PF00654">
    <property type="entry name" value="Voltage_CLC"/>
    <property type="match status" value="1"/>
</dbReference>
<sequence length="540" mass="55737">MRPTSAISLLFLILNGHGTSALITETSSKGLFSGGAQKRQLAPSFASTSHELPTETKQASIFASASSDTAPLGEVPASLTVGVITAAMGFVYGKVLSTCVSTVWHRAPSLFFKRFGSLHPTYFITATCTVGGILMGLLSAKFSSTFTVADFVASFSNVPAKSLPESRVHLFPLLLLSLVTSSFGFSVGPEAPMVCAGALLGSSLAKYWYGNAEASKSKQEVLAYAGAAGALTAFMGIPIAGSIFALELTRSNAGLAASSDRALSPSILSSIAAITVIRGILLPAKAVGGHFAYGSIDVLSGRTMMATAAICGLGGAFIGTIFHKLVHLLKDIAWPASANDKKRGGFSGKRQVMAKALIGLTVGILSSKFPQTLFWGEGSLQCVVDGQATAFAATKHGISNLLTSHAQVNPNLPFETAFAAMQVGVAKLISIALACAGKFPGGIIFPLFFAAAPIAHAACSFLGSVTSGISPVVPLAVMCLMAATQASVTRTPLATVLMLSLSASAGTELSPMLPACLVSSYLGVYLSRKISKESYFQYSE</sequence>
<keyword evidence="6" id="KW-0732">Signal</keyword>
<organism evidence="7 8">
    <name type="scientific">Cylindrotheca closterium</name>
    <dbReference type="NCBI Taxonomy" id="2856"/>
    <lineage>
        <taxon>Eukaryota</taxon>
        <taxon>Sar</taxon>
        <taxon>Stramenopiles</taxon>
        <taxon>Ochrophyta</taxon>
        <taxon>Bacillariophyta</taxon>
        <taxon>Bacillariophyceae</taxon>
        <taxon>Bacillariophycidae</taxon>
        <taxon>Bacillariales</taxon>
        <taxon>Bacillariaceae</taxon>
        <taxon>Cylindrotheca</taxon>
    </lineage>
</organism>
<dbReference type="SUPFAM" id="SSF81340">
    <property type="entry name" value="Clc chloride channel"/>
    <property type="match status" value="1"/>
</dbReference>
<dbReference type="CDD" id="cd00400">
    <property type="entry name" value="Voltage_gated_ClC"/>
    <property type="match status" value="1"/>
</dbReference>
<reference evidence="7" key="1">
    <citation type="submission" date="2023-08" db="EMBL/GenBank/DDBJ databases">
        <authorList>
            <person name="Audoor S."/>
            <person name="Bilcke G."/>
        </authorList>
    </citation>
    <scope>NUCLEOTIDE SEQUENCE</scope>
</reference>
<keyword evidence="2 5" id="KW-0812">Transmembrane</keyword>
<evidence type="ECO:0000313" key="7">
    <source>
        <dbReference type="EMBL" id="CAJ1946527.1"/>
    </source>
</evidence>
<evidence type="ECO:0000256" key="6">
    <source>
        <dbReference type="SAM" id="SignalP"/>
    </source>
</evidence>
<evidence type="ECO:0000256" key="4">
    <source>
        <dbReference type="ARBA" id="ARBA00023136"/>
    </source>
</evidence>
<feature type="signal peptide" evidence="6">
    <location>
        <begin position="1"/>
        <end position="21"/>
    </location>
</feature>
<evidence type="ECO:0000256" key="3">
    <source>
        <dbReference type="ARBA" id="ARBA00022989"/>
    </source>
</evidence>